<keyword evidence="6" id="KW-0131">Cell cycle</keyword>
<keyword evidence="3 7" id="KW-0132">Cell division</keyword>
<protein>
    <submittedName>
        <fullName evidence="7">Streptomyces sporulation and cell division protein, SsgA</fullName>
    </submittedName>
</protein>
<keyword evidence="5" id="KW-0717">Septation</keyword>
<keyword evidence="4" id="KW-0749">Sporulation</keyword>
<dbReference type="GO" id="GO:0000917">
    <property type="term" value="P:division septum assembly"/>
    <property type="evidence" value="ECO:0007669"/>
    <property type="project" value="UniProtKB-KW"/>
</dbReference>
<evidence type="ECO:0000313" key="7">
    <source>
        <dbReference type="EMBL" id="SEM18185.1"/>
    </source>
</evidence>
<dbReference type="RefSeq" id="WP_042446922.1">
    <property type="nucleotide sequence ID" value="NZ_BBPN01000011.1"/>
</dbReference>
<evidence type="ECO:0000256" key="1">
    <source>
        <dbReference type="ARBA" id="ARBA00004431"/>
    </source>
</evidence>
<dbReference type="Gene3D" id="2.30.31.20">
    <property type="entry name" value="Sporulation-specific cell division protein SsgB"/>
    <property type="match status" value="1"/>
</dbReference>
<dbReference type="Proteomes" id="UP000183015">
    <property type="component" value="Unassembled WGS sequence"/>
</dbReference>
<dbReference type="Pfam" id="PF04686">
    <property type="entry name" value="SsgA"/>
    <property type="match status" value="1"/>
</dbReference>
<comment type="subcellular location">
    <subcellularLocation>
        <location evidence="1">Cell septum</location>
    </subcellularLocation>
</comment>
<comment type="similarity">
    <text evidence="2">Belongs to the SsgA family.</text>
</comment>
<evidence type="ECO:0000256" key="2">
    <source>
        <dbReference type="ARBA" id="ARBA00009323"/>
    </source>
</evidence>
<dbReference type="AlphaFoldDB" id="A0A1H7WAR9"/>
<dbReference type="InterPro" id="IPR038658">
    <property type="entry name" value="SsgB_sf"/>
</dbReference>
<evidence type="ECO:0000256" key="6">
    <source>
        <dbReference type="ARBA" id="ARBA00023306"/>
    </source>
</evidence>
<evidence type="ECO:0000256" key="5">
    <source>
        <dbReference type="ARBA" id="ARBA00023210"/>
    </source>
</evidence>
<name>A0A1H7WAR9_STRJI</name>
<dbReference type="OrthoDB" id="3853096at2"/>
<dbReference type="GO" id="GO:0030428">
    <property type="term" value="C:cell septum"/>
    <property type="evidence" value="ECO:0007669"/>
    <property type="project" value="UniProtKB-SubCell"/>
</dbReference>
<evidence type="ECO:0000313" key="8">
    <source>
        <dbReference type="Proteomes" id="UP000183015"/>
    </source>
</evidence>
<evidence type="ECO:0000256" key="4">
    <source>
        <dbReference type="ARBA" id="ARBA00022969"/>
    </source>
</evidence>
<accession>A0A1H7WAR9</accession>
<organism evidence="7 8">
    <name type="scientific">Streptacidiphilus jiangxiensis</name>
    <dbReference type="NCBI Taxonomy" id="235985"/>
    <lineage>
        <taxon>Bacteria</taxon>
        <taxon>Bacillati</taxon>
        <taxon>Actinomycetota</taxon>
        <taxon>Actinomycetes</taxon>
        <taxon>Kitasatosporales</taxon>
        <taxon>Streptomycetaceae</taxon>
        <taxon>Streptacidiphilus</taxon>
    </lineage>
</organism>
<dbReference type="GO" id="GO:0030435">
    <property type="term" value="P:sporulation resulting in formation of a cellular spore"/>
    <property type="evidence" value="ECO:0007669"/>
    <property type="project" value="UniProtKB-KW"/>
</dbReference>
<sequence length="135" mass="15360">MKRNHVRLHCQVTGVLISTQCGHAQPVRVHLRYRRAEAYAVTLEIDVDRRLHRWQLERELVTLGLSQPSGGQLLRIRPLAADWTLLDLPEGTEGRLLLIASSDLRVFLSRTLRIVPVGDEGNAIDWDAELRDLVP</sequence>
<keyword evidence="8" id="KW-1185">Reference proteome</keyword>
<dbReference type="InterPro" id="IPR006776">
    <property type="entry name" value="SsgB"/>
</dbReference>
<evidence type="ECO:0000256" key="3">
    <source>
        <dbReference type="ARBA" id="ARBA00022618"/>
    </source>
</evidence>
<dbReference type="EMBL" id="FOAZ01000020">
    <property type="protein sequence ID" value="SEM18185.1"/>
    <property type="molecule type" value="Genomic_DNA"/>
</dbReference>
<proteinExistence type="inferred from homology"/>
<gene>
    <name evidence="7" type="ORF">SAMN05414137_12018</name>
</gene>
<reference evidence="8" key="1">
    <citation type="submission" date="2016-10" db="EMBL/GenBank/DDBJ databases">
        <authorList>
            <person name="Varghese N."/>
        </authorList>
    </citation>
    <scope>NUCLEOTIDE SEQUENCE [LARGE SCALE GENOMIC DNA]</scope>
    <source>
        <strain evidence="8">DSM 45096 / BCRC 16803 / CGMCC 4.1857 / CIP 109030 / JCM 12277 / KCTC 19219 / NBRC 100920 / 33214</strain>
    </source>
</reference>